<sequence length="193" mass="20849">MVIMTSPTRRPLTEVLTDAAAFARAHGIGNPLGPEDFAIQRSAPGYQHATYLDAYVDADGVMGMVSVFIDPDGRETFAVGGVVWVHDQGDEDRDPCDYCEVIEASDFVDVPLPGDGTPPPTPDIPAYACRDEHGAIRRARDGLFIAPADITTEQLRTKLAFYDGNDGTQANTMRRLYSGALELIESEAVTTDA</sequence>
<gene>
    <name evidence="1" type="ORF">NWFMUON74_61340</name>
</gene>
<keyword evidence="2" id="KW-1185">Reference proteome</keyword>
<dbReference type="EMBL" id="AP023396">
    <property type="protein sequence ID" value="BCK58362.1"/>
    <property type="molecule type" value="Genomic_DNA"/>
</dbReference>
<accession>A0A7G1KTD3</accession>
<evidence type="ECO:0000313" key="2">
    <source>
        <dbReference type="Proteomes" id="UP000516173"/>
    </source>
</evidence>
<proteinExistence type="predicted"/>
<dbReference type="AlphaFoldDB" id="A0A7G1KTD3"/>
<evidence type="ECO:0000313" key="1">
    <source>
        <dbReference type="EMBL" id="BCK58362.1"/>
    </source>
</evidence>
<protein>
    <submittedName>
        <fullName evidence="1">Uncharacterized protein</fullName>
    </submittedName>
</protein>
<organism evidence="1 2">
    <name type="scientific">Nocardia wallacei</name>
    <dbReference type="NCBI Taxonomy" id="480035"/>
    <lineage>
        <taxon>Bacteria</taxon>
        <taxon>Bacillati</taxon>
        <taxon>Actinomycetota</taxon>
        <taxon>Actinomycetes</taxon>
        <taxon>Mycobacteriales</taxon>
        <taxon>Nocardiaceae</taxon>
        <taxon>Nocardia</taxon>
    </lineage>
</organism>
<dbReference type="KEGG" id="nwl:NWFMUON74_61340"/>
<dbReference type="Proteomes" id="UP000516173">
    <property type="component" value="Chromosome"/>
</dbReference>
<name>A0A7G1KTD3_9NOCA</name>
<reference evidence="1 2" key="1">
    <citation type="submission" date="2020-08" db="EMBL/GenBank/DDBJ databases">
        <title>Genome Sequencing of Nocardia wallacei strain FMUON74 and assembly.</title>
        <authorList>
            <person name="Toyokawa M."/>
            <person name="Uesaka K."/>
        </authorList>
    </citation>
    <scope>NUCLEOTIDE SEQUENCE [LARGE SCALE GENOMIC DNA]</scope>
    <source>
        <strain evidence="1 2">FMUON74</strain>
    </source>
</reference>